<dbReference type="EMBL" id="ADVG01000005">
    <property type="protein sequence ID" value="EFH80173.1"/>
    <property type="molecule type" value="Genomic_DNA"/>
</dbReference>
<comment type="caution">
    <text evidence="1">The sequence shown here is derived from an EMBL/GenBank/DDBJ whole genome shotgun (WGS) entry which is preliminary data.</text>
</comment>
<reference evidence="1 2" key="1">
    <citation type="journal article" date="2011" name="Stand. Genomic Sci.">
        <title>Non-contiguous finished genome sequence and contextual data of the filamentous soil bacterium Ktedonobacter racemifer type strain (SOSP1-21).</title>
        <authorList>
            <person name="Chang Y.J."/>
            <person name="Land M."/>
            <person name="Hauser L."/>
            <person name="Chertkov O."/>
            <person name="Del Rio T.G."/>
            <person name="Nolan M."/>
            <person name="Copeland A."/>
            <person name="Tice H."/>
            <person name="Cheng J.F."/>
            <person name="Lucas S."/>
            <person name="Han C."/>
            <person name="Goodwin L."/>
            <person name="Pitluck S."/>
            <person name="Ivanova N."/>
            <person name="Ovchinikova G."/>
            <person name="Pati A."/>
            <person name="Chen A."/>
            <person name="Palaniappan K."/>
            <person name="Mavromatis K."/>
            <person name="Liolios K."/>
            <person name="Brettin T."/>
            <person name="Fiebig A."/>
            <person name="Rohde M."/>
            <person name="Abt B."/>
            <person name="Goker M."/>
            <person name="Detter J.C."/>
            <person name="Woyke T."/>
            <person name="Bristow J."/>
            <person name="Eisen J.A."/>
            <person name="Markowitz V."/>
            <person name="Hugenholtz P."/>
            <person name="Kyrpides N.C."/>
            <person name="Klenk H.P."/>
            <person name="Lapidus A."/>
        </authorList>
    </citation>
    <scope>NUCLEOTIDE SEQUENCE [LARGE SCALE GENOMIC DNA]</scope>
    <source>
        <strain evidence="2">DSM 44963</strain>
    </source>
</reference>
<dbReference type="Proteomes" id="UP000004508">
    <property type="component" value="Unassembled WGS sequence"/>
</dbReference>
<protein>
    <submittedName>
        <fullName evidence="1">Uncharacterized protein</fullName>
    </submittedName>
</protein>
<evidence type="ECO:0000313" key="1">
    <source>
        <dbReference type="EMBL" id="EFH80173.1"/>
    </source>
</evidence>
<evidence type="ECO:0000313" key="2">
    <source>
        <dbReference type="Proteomes" id="UP000004508"/>
    </source>
</evidence>
<accession>D6U8G2</accession>
<gene>
    <name evidence="1" type="ORF">Krac_0740</name>
</gene>
<keyword evidence="2" id="KW-1185">Reference proteome</keyword>
<sequence length="38" mass="4118">MGSILALCPYSFSIGAKSQNFLQFIRSGAVHECAGVKW</sequence>
<dbReference type="AlphaFoldDB" id="D6U8G2"/>
<dbReference type="InParanoid" id="D6U8G2"/>
<organism evidence="1 2">
    <name type="scientific">Ktedonobacter racemifer DSM 44963</name>
    <dbReference type="NCBI Taxonomy" id="485913"/>
    <lineage>
        <taxon>Bacteria</taxon>
        <taxon>Bacillati</taxon>
        <taxon>Chloroflexota</taxon>
        <taxon>Ktedonobacteria</taxon>
        <taxon>Ktedonobacterales</taxon>
        <taxon>Ktedonobacteraceae</taxon>
        <taxon>Ktedonobacter</taxon>
    </lineage>
</organism>
<proteinExistence type="predicted"/>
<name>D6U8G2_KTERA</name>